<dbReference type="AlphaFoldDB" id="A0A3D8ILI7"/>
<keyword evidence="3" id="KW-1185">Reference proteome</keyword>
<dbReference type="Pfam" id="PF09917">
    <property type="entry name" value="DUF2147"/>
    <property type="match status" value="1"/>
</dbReference>
<evidence type="ECO:0000313" key="2">
    <source>
        <dbReference type="EMBL" id="RDU66207.1"/>
    </source>
</evidence>
<evidence type="ECO:0000313" key="3">
    <source>
        <dbReference type="Proteomes" id="UP000256379"/>
    </source>
</evidence>
<feature type="domain" description="DUF2147" evidence="1">
    <location>
        <begin position="25"/>
        <end position="136"/>
    </location>
</feature>
<gene>
    <name evidence="2" type="ORF">CQA53_04140</name>
</gene>
<dbReference type="RefSeq" id="WP_115542767.1">
    <property type="nucleotide sequence ID" value="NZ_NXLQ01000006.1"/>
</dbReference>
<reference evidence="2 3" key="1">
    <citation type="submission" date="2018-04" db="EMBL/GenBank/DDBJ databases">
        <title>Novel Campyloabacter and Helicobacter Species and Strains.</title>
        <authorList>
            <person name="Mannion A.J."/>
            <person name="Shen Z."/>
            <person name="Fox J.G."/>
        </authorList>
    </citation>
    <scope>NUCLEOTIDE SEQUENCE [LARGE SCALE GENOMIC DNA]</scope>
    <source>
        <strain evidence="2 3">MIT 17-337</strain>
    </source>
</reference>
<proteinExistence type="predicted"/>
<protein>
    <submittedName>
        <fullName evidence="2">DUF2147 domain-containing protein</fullName>
    </submittedName>
</protein>
<dbReference type="EMBL" id="NXLQ01000006">
    <property type="protein sequence ID" value="RDU66207.1"/>
    <property type="molecule type" value="Genomic_DNA"/>
</dbReference>
<name>A0A3D8ILI7_9HELI</name>
<sequence>MNKIKYIFMVCLFNMVWAVDISGIYKVEFEGKETYVEIFKKNNKFYAVGFANKDGVSSDKDLKNPNPALRDRDVRGSVFVWNLTKKSAGEYAGGRIYSFSNGGEYHASAKFDGNILKLKASKDSMGFFGKTFEWHKLSDTEIEPLQSRRIDVNTLTLP</sequence>
<organism evidence="2 3">
    <name type="scientific">Helicobacter didelphidarum</name>
    <dbReference type="NCBI Taxonomy" id="2040648"/>
    <lineage>
        <taxon>Bacteria</taxon>
        <taxon>Pseudomonadati</taxon>
        <taxon>Campylobacterota</taxon>
        <taxon>Epsilonproteobacteria</taxon>
        <taxon>Campylobacterales</taxon>
        <taxon>Helicobacteraceae</taxon>
        <taxon>Helicobacter</taxon>
    </lineage>
</organism>
<accession>A0A3D8ILI7</accession>
<dbReference type="InterPro" id="IPR019223">
    <property type="entry name" value="DUF2147"/>
</dbReference>
<evidence type="ECO:0000259" key="1">
    <source>
        <dbReference type="Pfam" id="PF09917"/>
    </source>
</evidence>
<dbReference type="OrthoDB" id="5324495at2"/>
<dbReference type="Gene3D" id="2.40.128.520">
    <property type="match status" value="1"/>
</dbReference>
<dbReference type="Proteomes" id="UP000256379">
    <property type="component" value="Unassembled WGS sequence"/>
</dbReference>
<comment type="caution">
    <text evidence="2">The sequence shown here is derived from an EMBL/GenBank/DDBJ whole genome shotgun (WGS) entry which is preliminary data.</text>
</comment>